<evidence type="ECO:0000256" key="7">
    <source>
        <dbReference type="PROSITE-ProRule" id="PRU00169"/>
    </source>
</evidence>
<dbReference type="Proteomes" id="UP000564644">
    <property type="component" value="Unassembled WGS sequence"/>
</dbReference>
<gene>
    <name evidence="11" type="ORF">H7C18_05775</name>
</gene>
<keyword evidence="3" id="KW-0902">Two-component regulatory system</keyword>
<dbReference type="FunFam" id="3.40.50.2300:FF:000001">
    <property type="entry name" value="DNA-binding response regulator PhoB"/>
    <property type="match status" value="1"/>
</dbReference>
<comment type="caution">
    <text evidence="11">The sequence shown here is derived from an EMBL/GenBank/DDBJ whole genome shotgun (WGS) entry which is preliminary data.</text>
</comment>
<dbReference type="SUPFAM" id="SSF52172">
    <property type="entry name" value="CheY-like"/>
    <property type="match status" value="1"/>
</dbReference>
<dbReference type="GO" id="GO:0006355">
    <property type="term" value="P:regulation of DNA-templated transcription"/>
    <property type="evidence" value="ECO:0007669"/>
    <property type="project" value="InterPro"/>
</dbReference>
<evidence type="ECO:0000313" key="12">
    <source>
        <dbReference type="Proteomes" id="UP000564644"/>
    </source>
</evidence>
<sequence length="234" mass="26128">MHPARILVAEDDAEINRLIAKYLNKEGYEVQSVYNGKDAMSRLAAQEYQLVILDLMLPKADGSEVLRKIREKKTTPVIILSAKDREIDKIAGLELGADDYVTKPFTIGELVARVKAQLRRYIDFTPNAAAAPPAVLKHGGLQLDTGTYEASVDGRKTPLTAKEFGILKLFLSHPTRVFTKAQIFQAVWQEDSLADDNTVMVHMNRLRAKIEIDPSNPVYLQTVWGFGYKLGEGN</sequence>
<evidence type="ECO:0000256" key="2">
    <source>
        <dbReference type="ARBA" id="ARBA00022553"/>
    </source>
</evidence>
<dbReference type="Pfam" id="PF00486">
    <property type="entry name" value="Trans_reg_C"/>
    <property type="match status" value="1"/>
</dbReference>
<protein>
    <submittedName>
        <fullName evidence="11">Response regulator transcription factor</fullName>
    </submittedName>
</protein>
<dbReference type="CDD" id="cd00383">
    <property type="entry name" value="trans_reg_C"/>
    <property type="match status" value="1"/>
</dbReference>
<evidence type="ECO:0000256" key="6">
    <source>
        <dbReference type="ARBA" id="ARBA00023163"/>
    </source>
</evidence>
<evidence type="ECO:0000256" key="1">
    <source>
        <dbReference type="ARBA" id="ARBA00004496"/>
    </source>
</evidence>
<evidence type="ECO:0000259" key="9">
    <source>
        <dbReference type="PROSITE" id="PS50110"/>
    </source>
</evidence>
<feature type="DNA-binding region" description="OmpR/PhoB-type" evidence="8">
    <location>
        <begin position="133"/>
        <end position="232"/>
    </location>
</feature>
<dbReference type="InterPro" id="IPR039420">
    <property type="entry name" value="WalR-like"/>
</dbReference>
<evidence type="ECO:0000256" key="3">
    <source>
        <dbReference type="ARBA" id="ARBA00023012"/>
    </source>
</evidence>
<proteinExistence type="predicted"/>
<evidence type="ECO:0000256" key="5">
    <source>
        <dbReference type="ARBA" id="ARBA00023125"/>
    </source>
</evidence>
<keyword evidence="2 7" id="KW-0597">Phosphoprotein</keyword>
<keyword evidence="4" id="KW-0805">Transcription regulation</keyword>
<dbReference type="Gene3D" id="3.40.50.2300">
    <property type="match status" value="1"/>
</dbReference>
<reference evidence="11 12" key="1">
    <citation type="submission" date="2020-08" db="EMBL/GenBank/DDBJ databases">
        <title>Cohnella phylogeny.</title>
        <authorList>
            <person name="Dunlap C."/>
        </authorList>
    </citation>
    <scope>NUCLEOTIDE SEQUENCE [LARGE SCALE GENOMIC DNA]</scope>
    <source>
        <strain evidence="11 12">CBP 2801</strain>
    </source>
</reference>
<dbReference type="Gene3D" id="1.10.10.10">
    <property type="entry name" value="Winged helix-like DNA-binding domain superfamily/Winged helix DNA-binding domain"/>
    <property type="match status" value="1"/>
</dbReference>
<dbReference type="Pfam" id="PF00072">
    <property type="entry name" value="Response_reg"/>
    <property type="match status" value="1"/>
</dbReference>
<dbReference type="InterPro" id="IPR011006">
    <property type="entry name" value="CheY-like_superfamily"/>
</dbReference>
<evidence type="ECO:0000259" key="10">
    <source>
        <dbReference type="PROSITE" id="PS51755"/>
    </source>
</evidence>
<dbReference type="InterPro" id="IPR036388">
    <property type="entry name" value="WH-like_DNA-bd_sf"/>
</dbReference>
<dbReference type="InterPro" id="IPR016032">
    <property type="entry name" value="Sig_transdc_resp-reg_C-effctor"/>
</dbReference>
<name>A0A7X0VTX4_9BACL</name>
<dbReference type="GO" id="GO:0000976">
    <property type="term" value="F:transcription cis-regulatory region binding"/>
    <property type="evidence" value="ECO:0007669"/>
    <property type="project" value="TreeGrafter"/>
</dbReference>
<comment type="subcellular location">
    <subcellularLocation>
        <location evidence="1">Cytoplasm</location>
    </subcellularLocation>
</comment>
<dbReference type="SMART" id="SM00448">
    <property type="entry name" value="REC"/>
    <property type="match status" value="1"/>
</dbReference>
<keyword evidence="6" id="KW-0804">Transcription</keyword>
<dbReference type="GO" id="GO:0032993">
    <property type="term" value="C:protein-DNA complex"/>
    <property type="evidence" value="ECO:0007669"/>
    <property type="project" value="TreeGrafter"/>
</dbReference>
<feature type="domain" description="OmpR/PhoB-type" evidence="10">
    <location>
        <begin position="133"/>
        <end position="232"/>
    </location>
</feature>
<dbReference type="RefSeq" id="WP_185128074.1">
    <property type="nucleotide sequence ID" value="NZ_JACJVO010000007.1"/>
</dbReference>
<dbReference type="PANTHER" id="PTHR48111:SF26">
    <property type="entry name" value="STAGE 0 SPORULATION PROTEIN A HOMOLOG"/>
    <property type="match status" value="1"/>
</dbReference>
<evidence type="ECO:0000313" key="11">
    <source>
        <dbReference type="EMBL" id="MBB6730404.1"/>
    </source>
</evidence>
<dbReference type="PROSITE" id="PS51755">
    <property type="entry name" value="OMPR_PHOB"/>
    <property type="match status" value="1"/>
</dbReference>
<dbReference type="AlphaFoldDB" id="A0A7X0VTX4"/>
<dbReference type="PANTHER" id="PTHR48111">
    <property type="entry name" value="REGULATOR OF RPOS"/>
    <property type="match status" value="1"/>
</dbReference>
<evidence type="ECO:0000256" key="8">
    <source>
        <dbReference type="PROSITE-ProRule" id="PRU01091"/>
    </source>
</evidence>
<keyword evidence="5 8" id="KW-0238">DNA-binding</keyword>
<keyword evidence="12" id="KW-1185">Reference proteome</keyword>
<dbReference type="GO" id="GO:0005829">
    <property type="term" value="C:cytosol"/>
    <property type="evidence" value="ECO:0007669"/>
    <property type="project" value="TreeGrafter"/>
</dbReference>
<dbReference type="EMBL" id="JACJVO010000007">
    <property type="protein sequence ID" value="MBB6730404.1"/>
    <property type="molecule type" value="Genomic_DNA"/>
</dbReference>
<dbReference type="SUPFAM" id="SSF46894">
    <property type="entry name" value="C-terminal effector domain of the bipartite response regulators"/>
    <property type="match status" value="1"/>
</dbReference>
<feature type="domain" description="Response regulatory" evidence="9">
    <location>
        <begin position="5"/>
        <end position="118"/>
    </location>
</feature>
<accession>A0A7X0VTX4</accession>
<dbReference type="GO" id="GO:0000156">
    <property type="term" value="F:phosphorelay response regulator activity"/>
    <property type="evidence" value="ECO:0007669"/>
    <property type="project" value="TreeGrafter"/>
</dbReference>
<feature type="modified residue" description="4-aspartylphosphate" evidence="7">
    <location>
        <position position="54"/>
    </location>
</feature>
<organism evidence="11 12">
    <name type="scientific">Cohnella zeiphila</name>
    <dbReference type="NCBI Taxonomy" id="2761120"/>
    <lineage>
        <taxon>Bacteria</taxon>
        <taxon>Bacillati</taxon>
        <taxon>Bacillota</taxon>
        <taxon>Bacilli</taxon>
        <taxon>Bacillales</taxon>
        <taxon>Paenibacillaceae</taxon>
        <taxon>Cohnella</taxon>
    </lineage>
</organism>
<dbReference type="PROSITE" id="PS50110">
    <property type="entry name" value="RESPONSE_REGULATORY"/>
    <property type="match status" value="1"/>
</dbReference>
<dbReference type="FunFam" id="1.10.10.10:FF:000018">
    <property type="entry name" value="DNA-binding response regulator ResD"/>
    <property type="match status" value="1"/>
</dbReference>
<dbReference type="InterPro" id="IPR001867">
    <property type="entry name" value="OmpR/PhoB-type_DNA-bd"/>
</dbReference>
<dbReference type="Gene3D" id="6.10.250.690">
    <property type="match status" value="1"/>
</dbReference>
<dbReference type="InterPro" id="IPR001789">
    <property type="entry name" value="Sig_transdc_resp-reg_receiver"/>
</dbReference>
<evidence type="ECO:0000256" key="4">
    <source>
        <dbReference type="ARBA" id="ARBA00023015"/>
    </source>
</evidence>
<dbReference type="SMART" id="SM00862">
    <property type="entry name" value="Trans_reg_C"/>
    <property type="match status" value="1"/>
</dbReference>